<evidence type="ECO:0000256" key="5">
    <source>
        <dbReference type="ARBA" id="ARBA00023014"/>
    </source>
</evidence>
<dbReference type="InterPro" id="IPR012675">
    <property type="entry name" value="Beta-grasp_dom_sf"/>
</dbReference>
<dbReference type="EMBL" id="AP018553">
    <property type="protein sequence ID" value="BBD72152.1"/>
    <property type="molecule type" value="Genomic_DNA"/>
</dbReference>
<evidence type="ECO:0000256" key="4">
    <source>
        <dbReference type="ARBA" id="ARBA00023004"/>
    </source>
</evidence>
<dbReference type="Proteomes" id="UP000616143">
    <property type="component" value="Unassembled WGS sequence"/>
</dbReference>
<gene>
    <name evidence="8" type="ORF">GCM10007116_10280</name>
    <name evidence="7" type="ORF">HS1genome_0541</name>
</gene>
<dbReference type="Pfam" id="PF01799">
    <property type="entry name" value="Fer2_2"/>
    <property type="match status" value="1"/>
</dbReference>
<dbReference type="SUPFAM" id="SSF54292">
    <property type="entry name" value="2Fe-2S ferredoxin-like"/>
    <property type="match status" value="1"/>
</dbReference>
<dbReference type="PROSITE" id="PS00197">
    <property type="entry name" value="2FE2S_FER_1"/>
    <property type="match status" value="1"/>
</dbReference>
<reference evidence="8" key="4">
    <citation type="submission" date="2020-09" db="EMBL/GenBank/DDBJ databases">
        <authorList>
            <person name="Sun Q."/>
            <person name="Ohkuma M."/>
        </authorList>
    </citation>
    <scope>NUCLEOTIDE SEQUENCE</scope>
    <source>
        <strain evidence="8">JCM 31740</strain>
    </source>
</reference>
<keyword evidence="1" id="KW-0001">2Fe-2S</keyword>
<dbReference type="SUPFAM" id="SSF47741">
    <property type="entry name" value="CO dehydrogenase ISP C-domain like"/>
    <property type="match status" value="1"/>
</dbReference>
<dbReference type="Gene3D" id="3.10.20.30">
    <property type="match status" value="1"/>
</dbReference>
<reference evidence="8" key="1">
    <citation type="journal article" date="2014" name="Int. J. Syst. Evol. Microbiol.">
        <title>Complete genome sequence of Corynebacterium casei LMG S-19264T (=DSM 44701T), isolated from a smear-ripened cheese.</title>
        <authorList>
            <consortium name="US DOE Joint Genome Institute (JGI-PGF)"/>
            <person name="Walter F."/>
            <person name="Albersmeier A."/>
            <person name="Kalinowski J."/>
            <person name="Ruckert C."/>
        </authorList>
    </citation>
    <scope>NUCLEOTIDE SEQUENCE</scope>
    <source>
        <strain evidence="8">JCM 31740</strain>
    </source>
</reference>
<dbReference type="Gene3D" id="1.10.150.120">
    <property type="entry name" value="[2Fe-2S]-binding domain"/>
    <property type="match status" value="1"/>
</dbReference>
<keyword evidence="2" id="KW-0479">Metal-binding</keyword>
<dbReference type="EMBL" id="BMQS01000008">
    <property type="protein sequence ID" value="GGT94628.1"/>
    <property type="molecule type" value="Genomic_DNA"/>
</dbReference>
<evidence type="ECO:0000256" key="2">
    <source>
        <dbReference type="ARBA" id="ARBA00022723"/>
    </source>
</evidence>
<name>A0A348B1V0_9CREN</name>
<dbReference type="OrthoDB" id="37184at2157"/>
<proteinExistence type="predicted"/>
<dbReference type="GeneID" id="38666044"/>
<dbReference type="InterPro" id="IPR006058">
    <property type="entry name" value="2Fe2S_fd_BS"/>
</dbReference>
<dbReference type="GO" id="GO:0051537">
    <property type="term" value="F:2 iron, 2 sulfur cluster binding"/>
    <property type="evidence" value="ECO:0007669"/>
    <property type="project" value="UniProtKB-KW"/>
</dbReference>
<dbReference type="AlphaFoldDB" id="A0A348B1V0"/>
<dbReference type="GO" id="GO:0016491">
    <property type="term" value="F:oxidoreductase activity"/>
    <property type="evidence" value="ECO:0007669"/>
    <property type="project" value="UniProtKB-KW"/>
</dbReference>
<organism evidence="7 9">
    <name type="scientific">Sulfodiicoccus acidiphilus</name>
    <dbReference type="NCBI Taxonomy" id="1670455"/>
    <lineage>
        <taxon>Archaea</taxon>
        <taxon>Thermoproteota</taxon>
        <taxon>Thermoprotei</taxon>
        <taxon>Sulfolobales</taxon>
        <taxon>Sulfolobaceae</taxon>
        <taxon>Sulfodiicoccus</taxon>
    </lineage>
</organism>
<dbReference type="InterPro" id="IPR001041">
    <property type="entry name" value="2Fe-2S_ferredoxin-type"/>
</dbReference>
<keyword evidence="9" id="KW-1185">Reference proteome</keyword>
<dbReference type="RefSeq" id="WP_126449487.1">
    <property type="nucleotide sequence ID" value="NZ_AP018553.1"/>
</dbReference>
<evidence type="ECO:0000256" key="3">
    <source>
        <dbReference type="ARBA" id="ARBA00023002"/>
    </source>
</evidence>
<dbReference type="InterPro" id="IPR002888">
    <property type="entry name" value="2Fe-2S-bd"/>
</dbReference>
<dbReference type="Pfam" id="PF00111">
    <property type="entry name" value="Fer2"/>
    <property type="match status" value="1"/>
</dbReference>
<evidence type="ECO:0000313" key="9">
    <source>
        <dbReference type="Proteomes" id="UP000276741"/>
    </source>
</evidence>
<evidence type="ECO:0000313" key="7">
    <source>
        <dbReference type="EMBL" id="BBD72152.1"/>
    </source>
</evidence>
<keyword evidence="3" id="KW-0560">Oxidoreductase</keyword>
<feature type="domain" description="2Fe-2S ferredoxin-type" evidence="6">
    <location>
        <begin position="1"/>
        <end position="77"/>
    </location>
</feature>
<dbReference type="Proteomes" id="UP000276741">
    <property type="component" value="Chromosome"/>
</dbReference>
<dbReference type="PANTHER" id="PTHR44379:SF5">
    <property type="entry name" value="OXIDOREDUCTASE WITH IRON-SULFUR SUBUNIT"/>
    <property type="match status" value="1"/>
</dbReference>
<reference evidence="7" key="3">
    <citation type="journal article" date="2019" name="BMC Res. Notes">
        <title>Complete genome sequence of the Sulfodiicoccus acidiphilus strain HS-1T, the first crenarchaeon that lacks polB3, isolated from an acidic hot spring in Ohwaku-dani, Hakone, Japan.</title>
        <authorList>
            <person name="Sakai H.D."/>
            <person name="Kurosawa N."/>
        </authorList>
    </citation>
    <scope>NUCLEOTIDE SEQUENCE</scope>
    <source>
        <strain evidence="7">HS-1</strain>
    </source>
</reference>
<reference evidence="9" key="2">
    <citation type="submission" date="2018-04" db="EMBL/GenBank/DDBJ databases">
        <title>Complete genome sequence of Sulfodiicoccus acidiphilus strain HS-1.</title>
        <authorList>
            <person name="Sakai H.D."/>
            <person name="Kurosawa N."/>
        </authorList>
    </citation>
    <scope>NUCLEOTIDE SEQUENCE [LARGE SCALE GENOMIC DNA]</scope>
    <source>
        <strain evidence="9">HS-1</strain>
    </source>
</reference>
<dbReference type="PANTHER" id="PTHR44379">
    <property type="entry name" value="OXIDOREDUCTASE WITH IRON-SULFUR SUBUNIT"/>
    <property type="match status" value="1"/>
</dbReference>
<keyword evidence="5" id="KW-0411">Iron-sulfur</keyword>
<evidence type="ECO:0000256" key="1">
    <source>
        <dbReference type="ARBA" id="ARBA00022714"/>
    </source>
</evidence>
<dbReference type="InterPro" id="IPR036884">
    <property type="entry name" value="2Fe-2S-bd_dom_sf"/>
</dbReference>
<keyword evidence="4" id="KW-0408">Iron</keyword>
<dbReference type="GO" id="GO:0046872">
    <property type="term" value="F:metal ion binding"/>
    <property type="evidence" value="ECO:0007669"/>
    <property type="project" value="UniProtKB-KW"/>
</dbReference>
<evidence type="ECO:0000259" key="6">
    <source>
        <dbReference type="PROSITE" id="PS51085"/>
    </source>
</evidence>
<accession>A0A348B1V0</accession>
<dbReference type="InterPro" id="IPR051452">
    <property type="entry name" value="Diverse_Oxidoreductases"/>
</dbReference>
<dbReference type="CDD" id="cd00207">
    <property type="entry name" value="fer2"/>
    <property type="match status" value="1"/>
</dbReference>
<protein>
    <submittedName>
        <fullName evidence="7">(2Fe-2S)-binding protein</fullName>
    </submittedName>
</protein>
<dbReference type="PROSITE" id="PS51085">
    <property type="entry name" value="2FE2S_FER_2"/>
    <property type="match status" value="1"/>
</dbReference>
<dbReference type="InterPro" id="IPR036010">
    <property type="entry name" value="2Fe-2S_ferredoxin-like_sf"/>
</dbReference>
<dbReference type="FunFam" id="3.10.20.30:FF:000020">
    <property type="entry name" value="Xanthine dehydrogenase iron-sulfur subunit"/>
    <property type="match status" value="1"/>
</dbReference>
<evidence type="ECO:0000313" key="8">
    <source>
        <dbReference type="EMBL" id="GGT94628.1"/>
    </source>
</evidence>
<dbReference type="KEGG" id="sacd:HS1genome_0541"/>
<sequence>MKVKLRINGEEREADVEPRLLLVHFIRDVLKLKGTHVGCETGHCGACTVLMDGKPIKSCQVFAVQADGTEIITVEGLERDGKLSVEQQAFVDNFAIQCGYCTPGMLVMTRYLLGKYEKLSREEIREKIHGNYCMCTGYVQIINAIEDAFRRAKGSEGKETGS</sequence>